<keyword evidence="1" id="KW-0175">Coiled coil</keyword>
<evidence type="ECO:0000256" key="1">
    <source>
        <dbReference type="SAM" id="Coils"/>
    </source>
</evidence>
<organism evidence="3 4">
    <name type="scientific">Effrenium voratum</name>
    <dbReference type="NCBI Taxonomy" id="2562239"/>
    <lineage>
        <taxon>Eukaryota</taxon>
        <taxon>Sar</taxon>
        <taxon>Alveolata</taxon>
        <taxon>Dinophyceae</taxon>
        <taxon>Suessiales</taxon>
        <taxon>Symbiodiniaceae</taxon>
        <taxon>Effrenium</taxon>
    </lineage>
</organism>
<feature type="compositionally biased region" description="Low complexity" evidence="2">
    <location>
        <begin position="409"/>
        <end position="424"/>
    </location>
</feature>
<dbReference type="EMBL" id="CAUJNA010001090">
    <property type="protein sequence ID" value="CAJ1384174.1"/>
    <property type="molecule type" value="Genomic_DNA"/>
</dbReference>
<dbReference type="AlphaFoldDB" id="A0AA36IB00"/>
<evidence type="ECO:0000313" key="4">
    <source>
        <dbReference type="Proteomes" id="UP001178507"/>
    </source>
</evidence>
<feature type="coiled-coil region" evidence="1">
    <location>
        <begin position="476"/>
        <end position="503"/>
    </location>
</feature>
<name>A0AA36IB00_9DINO</name>
<feature type="region of interest" description="Disordered" evidence="2">
    <location>
        <begin position="179"/>
        <end position="223"/>
    </location>
</feature>
<feature type="region of interest" description="Disordered" evidence="2">
    <location>
        <begin position="405"/>
        <end position="452"/>
    </location>
</feature>
<keyword evidence="4" id="KW-1185">Reference proteome</keyword>
<feature type="compositionally biased region" description="Low complexity" evidence="2">
    <location>
        <begin position="443"/>
        <end position="452"/>
    </location>
</feature>
<feature type="compositionally biased region" description="Low complexity" evidence="2">
    <location>
        <begin position="190"/>
        <end position="201"/>
    </location>
</feature>
<sequence>MAVLHPFFRQHSVPRLEAEWQRLPAHVPHAPASWCPPETFRRRWTQPAVQWDLPPSRAQPRPSHPVACDFRLGPDGTFGHGPLGPGFAPRRIEPFPRLEGPERLERPERARAVSEGPQRFVVRELEPQRVRSEVTATLDLLSACALKPPAGHAAVAQALLAVSQPELCKAPVEVAQETLEAAPPTPGPSPWSGSTTPSPKKSPSDTRSLRLSPSSSAGFPGSFVLRRKSAEEDSNMRPKMEHFAGHSATHGRMARLRPQQQQACKVGRGLSDPGTNADGTSQPTSPDVCDKLSPVPHSLSPPLSAPFSPDDLGFAPRACRADAGTQTGTPQGRQHRQHQLLAGTPPQSARQKQPLRTLQDEWNMRNLPACISALAVKEEEPEQRHCLRKLEVRVAPCWRNHRGLKESDTSSLQVSSTQSPSSFSADVFSGDGGDQGNKRHSLADSFSSLSSPLDLSSTWKELETSPLAEEVGKLPLEELQKRAETLTQKLQRRERQCLALREALESCNSQFRHALGGSPTMFCTKASETWDR</sequence>
<feature type="compositionally biased region" description="Polar residues" evidence="2">
    <location>
        <begin position="273"/>
        <end position="285"/>
    </location>
</feature>
<dbReference type="Proteomes" id="UP001178507">
    <property type="component" value="Unassembled WGS sequence"/>
</dbReference>
<gene>
    <name evidence="3" type="ORF">EVOR1521_LOCUS11086</name>
</gene>
<feature type="region of interest" description="Disordered" evidence="2">
    <location>
        <begin position="246"/>
        <end position="353"/>
    </location>
</feature>
<comment type="caution">
    <text evidence="3">The sequence shown here is derived from an EMBL/GenBank/DDBJ whole genome shotgun (WGS) entry which is preliminary data.</text>
</comment>
<feature type="compositionally biased region" description="Low complexity" evidence="2">
    <location>
        <begin position="292"/>
        <end position="309"/>
    </location>
</feature>
<accession>A0AA36IB00</accession>
<protein>
    <submittedName>
        <fullName evidence="3">Uncharacterized protein</fullName>
    </submittedName>
</protein>
<evidence type="ECO:0000256" key="2">
    <source>
        <dbReference type="SAM" id="MobiDB-lite"/>
    </source>
</evidence>
<proteinExistence type="predicted"/>
<feature type="compositionally biased region" description="Low complexity" evidence="2">
    <location>
        <begin position="212"/>
        <end position="223"/>
    </location>
</feature>
<reference evidence="3" key="1">
    <citation type="submission" date="2023-08" db="EMBL/GenBank/DDBJ databases">
        <authorList>
            <person name="Chen Y."/>
            <person name="Shah S."/>
            <person name="Dougan E. K."/>
            <person name="Thang M."/>
            <person name="Chan C."/>
        </authorList>
    </citation>
    <scope>NUCLEOTIDE SEQUENCE</scope>
</reference>
<evidence type="ECO:0000313" key="3">
    <source>
        <dbReference type="EMBL" id="CAJ1384174.1"/>
    </source>
</evidence>